<feature type="transmembrane region" description="Helical" evidence="2">
    <location>
        <begin position="252"/>
        <end position="276"/>
    </location>
</feature>
<reference evidence="4" key="2">
    <citation type="submission" date="2023-05" db="EMBL/GenBank/DDBJ databases">
        <authorList>
            <consortium name="Lawrence Berkeley National Laboratory"/>
            <person name="Steindorff A."/>
            <person name="Hensen N."/>
            <person name="Bonometti L."/>
            <person name="Westerberg I."/>
            <person name="Brannstrom I.O."/>
            <person name="Guillou S."/>
            <person name="Cros-Aarteil S."/>
            <person name="Calhoun S."/>
            <person name="Haridas S."/>
            <person name="Kuo A."/>
            <person name="Mondo S."/>
            <person name="Pangilinan J."/>
            <person name="Riley R."/>
            <person name="Labutti K."/>
            <person name="Andreopoulos B."/>
            <person name="Lipzen A."/>
            <person name="Chen C."/>
            <person name="Yanf M."/>
            <person name="Daum C."/>
            <person name="Ng V."/>
            <person name="Clum A."/>
            <person name="Ohm R."/>
            <person name="Martin F."/>
            <person name="Silar P."/>
            <person name="Natvig D."/>
            <person name="Lalanne C."/>
            <person name="Gautier V."/>
            <person name="Ament-Velasquez S.L."/>
            <person name="Kruys A."/>
            <person name="Hutchinson M.I."/>
            <person name="Powell A.J."/>
            <person name="Barry K."/>
            <person name="Miller A.N."/>
            <person name="Grigoriev I.V."/>
            <person name="Debuchy R."/>
            <person name="Gladieux P."/>
            <person name="Thoren M.H."/>
            <person name="Johannesson H."/>
        </authorList>
    </citation>
    <scope>NUCLEOTIDE SEQUENCE</scope>
    <source>
        <strain evidence="4">CBS 538.74</strain>
    </source>
</reference>
<evidence type="ECO:0000256" key="2">
    <source>
        <dbReference type="SAM" id="Phobius"/>
    </source>
</evidence>
<feature type="signal peptide" evidence="3">
    <location>
        <begin position="1"/>
        <end position="19"/>
    </location>
</feature>
<keyword evidence="2" id="KW-0472">Membrane</keyword>
<evidence type="ECO:0000256" key="3">
    <source>
        <dbReference type="SAM" id="SignalP"/>
    </source>
</evidence>
<comment type="caution">
    <text evidence="4">The sequence shown here is derived from an EMBL/GenBank/DDBJ whole genome shotgun (WGS) entry which is preliminary data.</text>
</comment>
<feature type="region of interest" description="Disordered" evidence="1">
    <location>
        <begin position="210"/>
        <end position="248"/>
    </location>
</feature>
<organism evidence="4 5">
    <name type="scientific">Chaetomidium leptoderma</name>
    <dbReference type="NCBI Taxonomy" id="669021"/>
    <lineage>
        <taxon>Eukaryota</taxon>
        <taxon>Fungi</taxon>
        <taxon>Dikarya</taxon>
        <taxon>Ascomycota</taxon>
        <taxon>Pezizomycotina</taxon>
        <taxon>Sordariomycetes</taxon>
        <taxon>Sordariomycetidae</taxon>
        <taxon>Sordariales</taxon>
        <taxon>Chaetomiaceae</taxon>
        <taxon>Chaetomidium</taxon>
    </lineage>
</organism>
<feature type="region of interest" description="Disordered" evidence="1">
    <location>
        <begin position="334"/>
        <end position="355"/>
    </location>
</feature>
<keyword evidence="5" id="KW-1185">Reference proteome</keyword>
<dbReference type="EMBL" id="MU857110">
    <property type="protein sequence ID" value="KAK4149950.1"/>
    <property type="molecule type" value="Genomic_DNA"/>
</dbReference>
<keyword evidence="2" id="KW-1133">Transmembrane helix</keyword>
<keyword evidence="2" id="KW-0812">Transmembrane</keyword>
<name>A0AAN6VEQ2_9PEZI</name>
<evidence type="ECO:0000256" key="1">
    <source>
        <dbReference type="SAM" id="MobiDB-lite"/>
    </source>
</evidence>
<evidence type="ECO:0000313" key="5">
    <source>
        <dbReference type="Proteomes" id="UP001302745"/>
    </source>
</evidence>
<feature type="chain" id="PRO_5042979808" evidence="3">
    <location>
        <begin position="20"/>
        <end position="355"/>
    </location>
</feature>
<proteinExistence type="predicted"/>
<protein>
    <submittedName>
        <fullName evidence="4">Uncharacterized protein</fullName>
    </submittedName>
</protein>
<evidence type="ECO:0000313" key="4">
    <source>
        <dbReference type="EMBL" id="KAK4149950.1"/>
    </source>
</evidence>
<sequence>MAFTGRLGTLLGPLTTTWSVPDSCTVHLLTCPTCAEGFRGQQCVVRSGTGQAEDHTNCWPPATQKAGTPRYPFVGWGFYSPGLACPTGYTTACTAEHGGRSEWEVEFTMVPGETAVGCCPEGFACTNRNGNTCIAVISTDAPVQTTVATAMCSGSEMVNLAPATFPDIITTTATASSGGAIAVQTATRSMVLLAPMFQLNYQSSDISAASSSSSSSAASTTPTDRTSSSTDSASSDTTLPTPASQGGLSTGAMVGVGVGAALGGILLGILAVVLFLRKRKRTESAAAGHDRAGGPQTQPQYYAAEPVQKDAQYWIGAPPVELHQHQRVAELDDHQRPELPAESDGVHYGQGRPGI</sequence>
<gene>
    <name evidence="4" type="ORF">C8A00DRAFT_18438</name>
</gene>
<feature type="compositionally biased region" description="Low complexity" evidence="1">
    <location>
        <begin position="210"/>
        <end position="244"/>
    </location>
</feature>
<reference evidence="4" key="1">
    <citation type="journal article" date="2023" name="Mol. Phylogenet. Evol.">
        <title>Genome-scale phylogeny and comparative genomics of the fungal order Sordariales.</title>
        <authorList>
            <person name="Hensen N."/>
            <person name="Bonometti L."/>
            <person name="Westerberg I."/>
            <person name="Brannstrom I.O."/>
            <person name="Guillou S."/>
            <person name="Cros-Aarteil S."/>
            <person name="Calhoun S."/>
            <person name="Haridas S."/>
            <person name="Kuo A."/>
            <person name="Mondo S."/>
            <person name="Pangilinan J."/>
            <person name="Riley R."/>
            <person name="LaButti K."/>
            <person name="Andreopoulos B."/>
            <person name="Lipzen A."/>
            <person name="Chen C."/>
            <person name="Yan M."/>
            <person name="Daum C."/>
            <person name="Ng V."/>
            <person name="Clum A."/>
            <person name="Steindorff A."/>
            <person name="Ohm R.A."/>
            <person name="Martin F."/>
            <person name="Silar P."/>
            <person name="Natvig D.O."/>
            <person name="Lalanne C."/>
            <person name="Gautier V."/>
            <person name="Ament-Velasquez S.L."/>
            <person name="Kruys A."/>
            <person name="Hutchinson M.I."/>
            <person name="Powell A.J."/>
            <person name="Barry K."/>
            <person name="Miller A.N."/>
            <person name="Grigoriev I.V."/>
            <person name="Debuchy R."/>
            <person name="Gladieux P."/>
            <person name="Hiltunen Thoren M."/>
            <person name="Johannesson H."/>
        </authorList>
    </citation>
    <scope>NUCLEOTIDE SEQUENCE</scope>
    <source>
        <strain evidence="4">CBS 538.74</strain>
    </source>
</reference>
<dbReference type="Proteomes" id="UP001302745">
    <property type="component" value="Unassembled WGS sequence"/>
</dbReference>
<keyword evidence="3" id="KW-0732">Signal</keyword>
<accession>A0AAN6VEQ2</accession>
<dbReference type="AlphaFoldDB" id="A0AAN6VEQ2"/>